<dbReference type="InterPro" id="IPR011006">
    <property type="entry name" value="CheY-like_superfamily"/>
</dbReference>
<evidence type="ECO:0000256" key="1">
    <source>
        <dbReference type="ARBA" id="ARBA00001946"/>
    </source>
</evidence>
<comment type="cofactor">
    <cofactor evidence="1">
        <name>Mg(2+)</name>
        <dbReference type="ChEBI" id="CHEBI:18420"/>
    </cofactor>
</comment>
<dbReference type="EMBL" id="CP147920">
    <property type="protein sequence ID" value="XAU14315.1"/>
    <property type="molecule type" value="Genomic_DNA"/>
</dbReference>
<keyword evidence="2" id="KW-0145">Chemotaxis</keyword>
<dbReference type="InterPro" id="IPR001789">
    <property type="entry name" value="Sig_transdc_resp-reg_receiver"/>
</dbReference>
<evidence type="ECO:0000256" key="5">
    <source>
        <dbReference type="PROSITE-ProRule" id="PRU00169"/>
    </source>
</evidence>
<reference evidence="7 8" key="1">
    <citation type="submission" date="2024-03" db="EMBL/GenBank/DDBJ databases">
        <title>Sulfurimonas sp. HSL3-1.</title>
        <authorList>
            <person name="Wang S."/>
        </authorList>
    </citation>
    <scope>NUCLEOTIDE SEQUENCE [LARGE SCALE GENOMIC DNA]</scope>
    <source>
        <strain evidence="7 8">HSL3-1</strain>
    </source>
</reference>
<evidence type="ECO:0000313" key="8">
    <source>
        <dbReference type="Proteomes" id="UP001447842"/>
    </source>
</evidence>
<dbReference type="Gene3D" id="3.40.50.2300">
    <property type="match status" value="1"/>
</dbReference>
<feature type="modified residue" description="4-aspartylphosphate" evidence="5">
    <location>
        <position position="59"/>
    </location>
</feature>
<evidence type="ECO:0000313" key="7">
    <source>
        <dbReference type="EMBL" id="XAU14315.1"/>
    </source>
</evidence>
<accession>A0ABZ3H6Z7</accession>
<dbReference type="PANTHER" id="PTHR44591:SF3">
    <property type="entry name" value="RESPONSE REGULATORY DOMAIN-CONTAINING PROTEIN"/>
    <property type="match status" value="1"/>
</dbReference>
<name>A0ABZ3H6Z7_9BACT</name>
<dbReference type="Pfam" id="PF00072">
    <property type="entry name" value="Response_reg"/>
    <property type="match status" value="1"/>
</dbReference>
<sequence>MSKRILIVDDIGFIVEFESKVIDALSKEVSQKILIDSANSVREALSKIAQNDYDAMVVDMNLPDGSGIEIAKAAQEKNAQTRIAALTIYPQKFEPDHTFFDVFFKKPILPATYKENIRRLLQV</sequence>
<evidence type="ECO:0000256" key="2">
    <source>
        <dbReference type="ARBA" id="ARBA00022500"/>
    </source>
</evidence>
<protein>
    <submittedName>
        <fullName evidence="7">Response regulator</fullName>
    </submittedName>
</protein>
<dbReference type="InterPro" id="IPR050595">
    <property type="entry name" value="Bact_response_regulator"/>
</dbReference>
<proteinExistence type="predicted"/>
<dbReference type="RefSeq" id="WP_345972060.1">
    <property type="nucleotide sequence ID" value="NZ_CP147920.1"/>
</dbReference>
<organism evidence="7 8">
    <name type="scientific">Sulfurimonas diazotrophicus</name>
    <dbReference type="NCBI Taxonomy" id="3131939"/>
    <lineage>
        <taxon>Bacteria</taxon>
        <taxon>Pseudomonadati</taxon>
        <taxon>Campylobacterota</taxon>
        <taxon>Epsilonproteobacteria</taxon>
        <taxon>Campylobacterales</taxon>
        <taxon>Sulfurimonadaceae</taxon>
        <taxon>Sulfurimonas</taxon>
    </lineage>
</organism>
<evidence type="ECO:0000256" key="3">
    <source>
        <dbReference type="ARBA" id="ARBA00022553"/>
    </source>
</evidence>
<keyword evidence="4" id="KW-0283">Flagellar rotation</keyword>
<evidence type="ECO:0000259" key="6">
    <source>
        <dbReference type="PROSITE" id="PS50110"/>
    </source>
</evidence>
<dbReference type="SMART" id="SM00448">
    <property type="entry name" value="REC"/>
    <property type="match status" value="1"/>
</dbReference>
<keyword evidence="8" id="KW-1185">Reference proteome</keyword>
<evidence type="ECO:0000256" key="4">
    <source>
        <dbReference type="ARBA" id="ARBA00022779"/>
    </source>
</evidence>
<dbReference type="PANTHER" id="PTHR44591">
    <property type="entry name" value="STRESS RESPONSE REGULATOR PROTEIN 1"/>
    <property type="match status" value="1"/>
</dbReference>
<keyword evidence="3 5" id="KW-0597">Phosphoprotein</keyword>
<gene>
    <name evidence="7" type="ORF">WCY31_08595</name>
</gene>
<feature type="domain" description="Response regulatory" evidence="6">
    <location>
        <begin position="4"/>
        <end position="121"/>
    </location>
</feature>
<dbReference type="SUPFAM" id="SSF52172">
    <property type="entry name" value="CheY-like"/>
    <property type="match status" value="1"/>
</dbReference>
<dbReference type="Proteomes" id="UP001447842">
    <property type="component" value="Chromosome"/>
</dbReference>
<dbReference type="PROSITE" id="PS50110">
    <property type="entry name" value="RESPONSE_REGULATORY"/>
    <property type="match status" value="1"/>
</dbReference>